<protein>
    <recommendedName>
        <fullName evidence="7">U5 small nuclear ribonucleoprotein 200 kDa helicase</fullName>
    </recommendedName>
</protein>
<dbReference type="SUPFAM" id="SSF158702">
    <property type="entry name" value="Sec63 N-terminal domain-like"/>
    <property type="match status" value="2"/>
</dbReference>
<dbReference type="Pfam" id="PF23445">
    <property type="entry name" value="WHD_SNRNP200"/>
    <property type="match status" value="2"/>
</dbReference>
<dbReference type="CDD" id="cd18795">
    <property type="entry name" value="SF2_C_Ski2"/>
    <property type="match status" value="1"/>
</dbReference>
<evidence type="ECO:0000313" key="12">
    <source>
        <dbReference type="Proteomes" id="UP000006310"/>
    </source>
</evidence>
<dbReference type="EMBL" id="HE978320">
    <property type="protein sequence ID" value="CCK71247.1"/>
    <property type="molecule type" value="Genomic_DNA"/>
</dbReference>
<dbReference type="Gene3D" id="1.10.3380.10">
    <property type="entry name" value="Sec63 N-terminal domain-like domain"/>
    <property type="match status" value="2"/>
</dbReference>
<dbReference type="Gene3D" id="1.10.150.20">
    <property type="entry name" value="5' to 3' exonuclease, C-terminal subdomain"/>
    <property type="match status" value="2"/>
</dbReference>
<dbReference type="OMA" id="WISCETE"/>
<accession>J7S106</accession>
<proteinExistence type="inferred from homology"/>
<dbReference type="Pfam" id="PF00270">
    <property type="entry name" value="DEAD"/>
    <property type="match status" value="2"/>
</dbReference>
<dbReference type="GO" id="GO:0003678">
    <property type="term" value="F:DNA helicase activity"/>
    <property type="evidence" value="ECO:0007669"/>
    <property type="project" value="TreeGrafter"/>
</dbReference>
<feature type="region of interest" description="Disordered" evidence="8">
    <location>
        <begin position="1"/>
        <end position="20"/>
    </location>
</feature>
<evidence type="ECO:0000256" key="7">
    <source>
        <dbReference type="ARBA" id="ARBA00034541"/>
    </source>
</evidence>
<dbReference type="InterPro" id="IPR041094">
    <property type="entry name" value="Brr2_helicase_PWI"/>
</dbReference>
<dbReference type="InterPro" id="IPR014001">
    <property type="entry name" value="Helicase_ATP-bd"/>
</dbReference>
<evidence type="ECO:0000256" key="5">
    <source>
        <dbReference type="ARBA" id="ARBA00022806"/>
    </source>
</evidence>
<dbReference type="InterPro" id="IPR036388">
    <property type="entry name" value="WH-like_DNA-bd_sf"/>
</dbReference>
<dbReference type="FunFam" id="1.10.3380.10:FF:000001">
    <property type="entry name" value="U5 small nuclear ribonucleoprotein helicase"/>
    <property type="match status" value="1"/>
</dbReference>
<dbReference type="Gene3D" id="3.40.50.300">
    <property type="entry name" value="P-loop containing nucleotide triphosphate hydrolases"/>
    <property type="match status" value="4"/>
</dbReference>
<dbReference type="FunFam" id="3.40.50.300:FF:003287">
    <property type="entry name" value="U5 small nuclear ribonucleoprotein 200 kDa helicase"/>
    <property type="match status" value="1"/>
</dbReference>
<keyword evidence="4" id="KW-0378">Hydrolase</keyword>
<dbReference type="PROSITE" id="PS51192">
    <property type="entry name" value="HELICASE_ATP_BIND_1"/>
    <property type="match status" value="2"/>
</dbReference>
<evidence type="ECO:0000256" key="3">
    <source>
        <dbReference type="ARBA" id="ARBA00022741"/>
    </source>
</evidence>
<feature type="compositionally biased region" description="Basic and acidic residues" evidence="8">
    <location>
        <begin position="90"/>
        <end position="111"/>
    </location>
</feature>
<evidence type="ECO:0000259" key="10">
    <source>
        <dbReference type="PROSITE" id="PS51194"/>
    </source>
</evidence>
<dbReference type="InterPro" id="IPR036390">
    <property type="entry name" value="WH_DNA-bd_sf"/>
</dbReference>
<dbReference type="GO" id="GO:0003676">
    <property type="term" value="F:nucleic acid binding"/>
    <property type="evidence" value="ECO:0007669"/>
    <property type="project" value="InterPro"/>
</dbReference>
<evidence type="ECO:0000256" key="8">
    <source>
        <dbReference type="SAM" id="MobiDB-lite"/>
    </source>
</evidence>
<dbReference type="FunFam" id="1.10.10.10:FF:000024">
    <property type="entry name" value="U5 small nuclear ribonucleoprotein helicase"/>
    <property type="match status" value="1"/>
</dbReference>
<comment type="similarity">
    <text evidence="1">Belongs to the helicase family. SKI2 subfamily.</text>
</comment>
<dbReference type="PIRSF" id="PIRSF039073">
    <property type="entry name" value="BRR2"/>
    <property type="match status" value="1"/>
</dbReference>
<dbReference type="HOGENOM" id="CLU_000335_1_0_1"/>
<dbReference type="GO" id="GO:0005524">
    <property type="term" value="F:ATP binding"/>
    <property type="evidence" value="ECO:0007669"/>
    <property type="project" value="UniProtKB-KW"/>
</dbReference>
<dbReference type="FunFam" id="3.40.50.300:FF:000062">
    <property type="entry name" value="U5 small nuclear ribonucleoprotein helicase"/>
    <property type="match status" value="1"/>
</dbReference>
<feature type="compositionally biased region" description="Acidic residues" evidence="8">
    <location>
        <begin position="251"/>
        <end position="267"/>
    </location>
</feature>
<gene>
    <name evidence="11" type="primary">KNAG0G01900</name>
    <name evidence="11" type="ordered locus">KNAG_0G01900</name>
</gene>
<evidence type="ECO:0000313" key="11">
    <source>
        <dbReference type="EMBL" id="CCK71247.1"/>
    </source>
</evidence>
<dbReference type="FunFam" id="1.10.150.20:FF:000013">
    <property type="entry name" value="U5 small nuclear ribonucleoprotein kDa helicase"/>
    <property type="match status" value="1"/>
</dbReference>
<evidence type="ECO:0000256" key="1">
    <source>
        <dbReference type="ARBA" id="ARBA00010140"/>
    </source>
</evidence>
<reference evidence="12" key="2">
    <citation type="submission" date="2012-08" db="EMBL/GenBank/DDBJ databases">
        <title>Genome sequence of Kazachstania naganishii.</title>
        <authorList>
            <person name="Gordon J.L."/>
            <person name="Armisen D."/>
            <person name="Proux-Wera E."/>
            <person name="OhEigeartaigh S.S."/>
            <person name="Byrne K.P."/>
            <person name="Wolfe K.H."/>
        </authorList>
    </citation>
    <scope>NUCLEOTIDE SEQUENCE [LARGE SCALE GENOMIC DNA]</scope>
    <source>
        <strain evidence="12">ATCC MYA-139 / BCRC 22969 / CBS 8797 / CCRC 22969 / KCTC 17520 / NBRC 10181 / NCYC 3082</strain>
    </source>
</reference>
<feature type="region of interest" description="Disordered" evidence="8">
    <location>
        <begin position="36"/>
        <end position="112"/>
    </location>
</feature>
<dbReference type="GO" id="GO:0046540">
    <property type="term" value="C:U4/U6 x U5 tri-snRNP complex"/>
    <property type="evidence" value="ECO:0007669"/>
    <property type="project" value="EnsemblFungi"/>
</dbReference>
<dbReference type="InterPro" id="IPR048863">
    <property type="entry name" value="BRR2_plug"/>
</dbReference>
<keyword evidence="6" id="KW-0067">ATP-binding</keyword>
<dbReference type="Proteomes" id="UP000006310">
    <property type="component" value="Chromosome 7"/>
</dbReference>
<dbReference type="InterPro" id="IPR004179">
    <property type="entry name" value="Sec63-dom"/>
</dbReference>
<keyword evidence="5" id="KW-0347">Helicase</keyword>
<feature type="domain" description="Helicase ATP-binding" evidence="9">
    <location>
        <begin position="533"/>
        <end position="716"/>
    </location>
</feature>
<dbReference type="SMART" id="SM00490">
    <property type="entry name" value="HELICc"/>
    <property type="match status" value="1"/>
</dbReference>
<dbReference type="RefSeq" id="XP_022465493.1">
    <property type="nucleotide sequence ID" value="XM_022609059.1"/>
</dbReference>
<dbReference type="GeneID" id="34526971"/>
<dbReference type="GO" id="GO:0016787">
    <property type="term" value="F:hydrolase activity"/>
    <property type="evidence" value="ECO:0007669"/>
    <property type="project" value="UniProtKB-KW"/>
</dbReference>
<dbReference type="GO" id="GO:0000712">
    <property type="term" value="P:resolution of meiotic recombination intermediates"/>
    <property type="evidence" value="ECO:0007669"/>
    <property type="project" value="TreeGrafter"/>
</dbReference>
<dbReference type="eggNOG" id="KOG0951">
    <property type="taxonomic scope" value="Eukaryota"/>
</dbReference>
<dbReference type="PANTHER" id="PTHR47961">
    <property type="entry name" value="DNA POLYMERASE THETA, PUTATIVE (AFU_ORTHOLOGUE AFUA_1G05260)-RELATED"/>
    <property type="match status" value="1"/>
</dbReference>
<dbReference type="STRING" id="1071383.J7S106"/>
<dbReference type="Gene3D" id="1.10.10.10">
    <property type="entry name" value="Winged helix-like DNA-binding domain superfamily/Winged helix DNA-binding domain"/>
    <property type="match status" value="2"/>
</dbReference>
<dbReference type="InterPro" id="IPR003593">
    <property type="entry name" value="AAA+_ATPase"/>
</dbReference>
<feature type="region of interest" description="Disordered" evidence="8">
    <location>
        <begin position="230"/>
        <end position="280"/>
    </location>
</feature>
<dbReference type="Pfam" id="PF21188">
    <property type="entry name" value="BRR2_plug"/>
    <property type="match status" value="1"/>
</dbReference>
<dbReference type="SUPFAM" id="SSF52540">
    <property type="entry name" value="P-loop containing nucleoside triphosphate hydrolases"/>
    <property type="match status" value="3"/>
</dbReference>
<keyword evidence="12" id="KW-1185">Reference proteome</keyword>
<dbReference type="InterPro" id="IPR001650">
    <property type="entry name" value="Helicase_C-like"/>
</dbReference>
<evidence type="ECO:0000259" key="9">
    <source>
        <dbReference type="PROSITE" id="PS51192"/>
    </source>
</evidence>
<dbReference type="Gene3D" id="2.60.40.150">
    <property type="entry name" value="C2 domain"/>
    <property type="match status" value="1"/>
</dbReference>
<dbReference type="Pfam" id="PF02889">
    <property type="entry name" value="Sec63"/>
    <property type="match status" value="2"/>
</dbReference>
<dbReference type="PANTHER" id="PTHR47961:SF4">
    <property type="entry name" value="ACTIVATING SIGNAL COINTEGRATOR 1 COMPLEX SUBUNIT 3"/>
    <property type="match status" value="1"/>
</dbReference>
<dbReference type="InterPro" id="IPR035892">
    <property type="entry name" value="C2_domain_sf"/>
</dbReference>
<dbReference type="GO" id="GO:0042802">
    <property type="term" value="F:identical protein binding"/>
    <property type="evidence" value="ECO:0007669"/>
    <property type="project" value="EnsemblFungi"/>
</dbReference>
<dbReference type="InterPro" id="IPR027417">
    <property type="entry name" value="P-loop_NTPase"/>
</dbReference>
<evidence type="ECO:0000256" key="6">
    <source>
        <dbReference type="ARBA" id="ARBA00022840"/>
    </source>
</evidence>
<dbReference type="SMART" id="SM00973">
    <property type="entry name" value="Sec63"/>
    <property type="match status" value="2"/>
</dbReference>
<dbReference type="GO" id="GO:0000974">
    <property type="term" value="C:Prp19 complex"/>
    <property type="evidence" value="ECO:0007669"/>
    <property type="project" value="EnsemblFungi"/>
</dbReference>
<dbReference type="InterPro" id="IPR011545">
    <property type="entry name" value="DEAD/DEAH_box_helicase_dom"/>
</dbReference>
<dbReference type="GO" id="GO:0000388">
    <property type="term" value="P:spliceosome conformational change to release U4 (or U4atac) and U1 (or U11)"/>
    <property type="evidence" value="ECO:0007669"/>
    <property type="project" value="EnsemblFungi"/>
</dbReference>
<dbReference type="PROSITE" id="PS51194">
    <property type="entry name" value="HELICASE_CTER"/>
    <property type="match status" value="1"/>
</dbReference>
<evidence type="ECO:0000256" key="4">
    <source>
        <dbReference type="ARBA" id="ARBA00022801"/>
    </source>
</evidence>
<dbReference type="GO" id="GO:0005682">
    <property type="term" value="C:U5 snRNP"/>
    <property type="evidence" value="ECO:0007669"/>
    <property type="project" value="EnsemblFungi"/>
</dbReference>
<feature type="domain" description="Helicase C-terminal" evidence="10">
    <location>
        <begin position="742"/>
        <end position="944"/>
    </location>
</feature>
<dbReference type="Pfam" id="PF18149">
    <property type="entry name" value="Helicase_PWI"/>
    <property type="match status" value="1"/>
</dbReference>
<dbReference type="GO" id="GO:0003724">
    <property type="term" value="F:RNA helicase activity"/>
    <property type="evidence" value="ECO:0007669"/>
    <property type="project" value="EnsemblFungi"/>
</dbReference>
<dbReference type="SMART" id="SM00382">
    <property type="entry name" value="AAA"/>
    <property type="match status" value="2"/>
</dbReference>
<name>J7S106_HUIN7</name>
<reference evidence="11 12" key="1">
    <citation type="journal article" date="2011" name="Proc. Natl. Acad. Sci. U.S.A.">
        <title>Evolutionary erosion of yeast sex chromosomes by mating-type switching accidents.</title>
        <authorList>
            <person name="Gordon J.L."/>
            <person name="Armisen D."/>
            <person name="Proux-Wera E."/>
            <person name="Oheigeartaigh S.S."/>
            <person name="Byrne K.P."/>
            <person name="Wolfe K.H."/>
        </authorList>
    </citation>
    <scope>NUCLEOTIDE SEQUENCE [LARGE SCALE GENOMIC DNA]</scope>
    <source>
        <strain evidence="12">ATCC MYA-139 / BCRC 22969 / CBS 8797 / CCRC 22969 / KCTC 17520 / NBRC 10181 / NCYC 3082</strain>
    </source>
</reference>
<keyword evidence="3" id="KW-0547">Nucleotide-binding</keyword>
<organism evidence="11 12">
    <name type="scientific">Huiozyma naganishii (strain ATCC MYA-139 / BCRC 22969 / CBS 8797 / KCTC 17520 / NBRC 10181 / NCYC 3082 / Yp74L-3)</name>
    <name type="common">Yeast</name>
    <name type="synonym">Kazachstania naganishii</name>
    <dbReference type="NCBI Taxonomy" id="1071383"/>
    <lineage>
        <taxon>Eukaryota</taxon>
        <taxon>Fungi</taxon>
        <taxon>Dikarya</taxon>
        <taxon>Ascomycota</taxon>
        <taxon>Saccharomycotina</taxon>
        <taxon>Saccharomycetes</taxon>
        <taxon>Saccharomycetales</taxon>
        <taxon>Saccharomycetaceae</taxon>
        <taxon>Huiozyma</taxon>
    </lineage>
</organism>
<dbReference type="SMART" id="SM00487">
    <property type="entry name" value="DEXDc"/>
    <property type="match status" value="2"/>
</dbReference>
<sequence>MSGRNASSHGDDDDGAREKRIKEIYRYDEMSNKVLRSDKRFQSNQTDPLKDAEMSVPKSLAGRITVKEMGSQVRPESMEDTQIPTEPVVEPERPAPKSSSKRDKQTKHLNDTRNLSVLEMDDWQRLRYHPGDETNTIIYEDILDKMRSIFGDDIPHTIIMNTADIVITSLKSDPKDETVVYKKREQLGKELGVQLDLEQFSEIYKLVNKITDFNKDNSNDESQNEKVVTILADSDNEDEMAESNTLRDEMEKEEEEEEEDEQSDLNDDAAVKESKQSKKSSDLLQNNDDLITIDGSILSARVPPIYLIDRSYVQQKLSRNIRSVSQDDESIQEICDRIILNLLDTENNLDEFEVQMNKLLDFDDLSLSQFFVTNRLKLLWGIKLSNCPSDKIPQLLNEMRRKDLEDLVQEYEDKEMTRNKKRFLDEPESPTSAVDHKRSKNDAHVSIVPPLLDLESLKFAQGSKLLTVSKVELPEGSFKKVKDLYDEIHVPAPKKPVIDYNLVPVSDLPNWAQGAFPNNETETLNAVQSKVYPCAFESDHNLLLCAPTGAGKTNVAMLTVLRTLSKFFNKTTNKLNLRDCKIVYIAPLKALVQEQVREFNRRLGYLGVKVAELTGDSRLNKQEIVQTHILVSTPEKWDIITRKMDESSYAQQVSLIIIDEVHLLHDARGPVLENIVARTMFSRDSDVKPRLVALSATLPNYKDVARFLRVPAEGLFNFDASFRPCPLTQQFIGIREQNSLKKLTAMYEACYDKVLESLKDHNQVIIFVHSRKETSRTASWLKNKFTETSKLSLLRNQEEGSKEILTTESENIQNSSLKKVLESGIGIHHAGLSKQDRSTSEDLFADGLLRVLVCTATLAWGVNLPAHTVIIKGTDVYSPEKGGWDHLSAQDILQMLGRAGRPRYDTFGDGIVITNQSDIQYYLAVLNQQLPIESQLISSLVDSMNAEIVSGNIQSRDDGTRWLTYTFLYVRMLVSPKLYKVGEVECENEVDLISYRRALIHSALTVLATIQLILYNPETGKVEPTELGRISSHFYIKHSSMNIYNGELNEHSNIMDLFRIFSLSDEFKYISIRQEEKRELKELATKAPIPLKDEMDDPLTKTNVLLQAYISNITFDGLALNADMIFIQQSAGRLFRAMFELCRKKQWSQPTKTLLNICKSVDWRMWVTNTPFRQFSSCPLEVIKRTETSTLPWDDYLILQSPAEVGRTIRTEKHGKLVYDLLQRFPKIKLKCMVQPITPSVLMFELEIKPQWIWDKRFHGYGESFIILVEDTDGKDILYQSPLLIREEDMGEHLLLDFSIQLTRTHQKKLPPNFFISVISEKWHRCESRVAAVFGKLQLPKKFPAQSRVESSDLINTQQLENDEFAEAFKYEKFNKIQSTVFNHLYNSNSNILVAAAKGSGKTDMALLAILNLWRQNKGRALYIAPSQAHIDSTLKKWASELSTMAGGKIIDKLGSEMARNLKKISQSHLILATPEQMGPVSYKWQQRKSVQKIGLVIFDDMHEISNAGSGPLYEGLISRFMLMISQLETDTRIVGLSSCLTNARDFGEWMGAASDNIFNFSPEDRISPIGIHLQGFDNADNNPFTQSMLKTAFRYAANKSNEEGTIIYTASKKQSIDAVSSLIKYAVSISWDLLGAEEEQVEQYAQKLNDASLRYPLSHGIGILYSNMSKNDNKLIQQLYKYNAITFLLVEKEMKDNCPKSDMLIVLGTQYFDLKEHRYVSYSSNEILEMIGNTKGNGNSSMCQAVVLTNTNRKPYYRKFLSEAVPTESFLLHNLHDIFMNEIANSVVESKQDCLEWITYSYFYRRIHANPSFYGVSDITVYGISAYLTEMIESVVKELLECDLIQKNDQEPPKNEDSDTENDVDSKLIPLNRCFIGSHYGISFDTMQLFALELSGKSSLRDILQVIANASELDSIPFRDEDYSKLSKLKAILPLRYSEEKGKGVVSYKIFVLLQAYFSRVHLPYELSLDLKLILERSIPLVNAVVDILSSDGYLNASTAMDISQMVVQGVWDIDSPLKQIPFFDNEILKKCKEQGVETVYDVMALDDEERESIIQLENKRLATLAQFINNYPNVELTWKMKSIEEVKAGQPVLVTVSLKRDEVPETLKVTSEVYPFEKKKVGGFLLVT</sequence>
<dbReference type="InterPro" id="IPR057842">
    <property type="entry name" value="WH_MER3"/>
</dbReference>
<dbReference type="InterPro" id="IPR050474">
    <property type="entry name" value="Hel308_SKI2-like"/>
</dbReference>
<feature type="region of interest" description="Disordered" evidence="8">
    <location>
        <begin position="420"/>
        <end position="440"/>
    </location>
</feature>
<keyword evidence="2" id="KW-0677">Repeat</keyword>
<feature type="domain" description="Helicase ATP-binding" evidence="9">
    <location>
        <begin position="1383"/>
        <end position="1559"/>
    </location>
</feature>
<dbReference type="OrthoDB" id="5575at2759"/>
<dbReference type="KEGG" id="kng:KNAG_0G01900"/>
<dbReference type="FunFam" id="1.10.10.10:FF:000012">
    <property type="entry name" value="U5 small nuclear ribonucleoprotein helicase"/>
    <property type="match status" value="1"/>
</dbReference>
<dbReference type="Pfam" id="PF00271">
    <property type="entry name" value="Helicase_C"/>
    <property type="match status" value="1"/>
</dbReference>
<dbReference type="SUPFAM" id="SSF46785">
    <property type="entry name" value="Winged helix' DNA-binding domain"/>
    <property type="match status" value="1"/>
</dbReference>
<evidence type="ECO:0000256" key="2">
    <source>
        <dbReference type="ARBA" id="ARBA00022737"/>
    </source>
</evidence>
<feature type="compositionally biased region" description="Basic and acidic residues" evidence="8">
    <location>
        <begin position="269"/>
        <end position="280"/>
    </location>
</feature>